<name>A0AAW0DYV7_9AGAR</name>
<evidence type="ECO:0000313" key="6">
    <source>
        <dbReference type="EMBL" id="KAK7056782.1"/>
    </source>
</evidence>
<dbReference type="PROSITE" id="PS50865">
    <property type="entry name" value="ZF_MYND_2"/>
    <property type="match status" value="1"/>
</dbReference>
<dbReference type="Pfam" id="PF01753">
    <property type="entry name" value="zf-MYND"/>
    <property type="match status" value="1"/>
</dbReference>
<dbReference type="AlphaFoldDB" id="A0AAW0DYV7"/>
<dbReference type="GO" id="GO:0008270">
    <property type="term" value="F:zinc ion binding"/>
    <property type="evidence" value="ECO:0007669"/>
    <property type="project" value="UniProtKB-KW"/>
</dbReference>
<evidence type="ECO:0000259" key="5">
    <source>
        <dbReference type="PROSITE" id="PS50865"/>
    </source>
</evidence>
<evidence type="ECO:0000313" key="7">
    <source>
        <dbReference type="Proteomes" id="UP001383192"/>
    </source>
</evidence>
<feature type="domain" description="MYND-type" evidence="5">
    <location>
        <begin position="459"/>
        <end position="513"/>
    </location>
</feature>
<evidence type="ECO:0000256" key="1">
    <source>
        <dbReference type="ARBA" id="ARBA00022723"/>
    </source>
</evidence>
<reference evidence="6 7" key="1">
    <citation type="submission" date="2024-01" db="EMBL/GenBank/DDBJ databases">
        <title>A draft genome for a cacao thread blight-causing isolate of Paramarasmius palmivorus.</title>
        <authorList>
            <person name="Baruah I.K."/>
            <person name="Bukari Y."/>
            <person name="Amoako-Attah I."/>
            <person name="Meinhardt L.W."/>
            <person name="Bailey B.A."/>
            <person name="Cohen S.P."/>
        </authorList>
    </citation>
    <scope>NUCLEOTIDE SEQUENCE [LARGE SCALE GENOMIC DNA]</scope>
    <source>
        <strain evidence="6 7">GH-12</strain>
    </source>
</reference>
<protein>
    <recommendedName>
        <fullName evidence="5">MYND-type domain-containing protein</fullName>
    </recommendedName>
</protein>
<dbReference type="Gene3D" id="6.10.140.2220">
    <property type="match status" value="1"/>
</dbReference>
<dbReference type="SUPFAM" id="SSF144232">
    <property type="entry name" value="HIT/MYND zinc finger-like"/>
    <property type="match status" value="1"/>
</dbReference>
<comment type="caution">
    <text evidence="6">The sequence shown here is derived from an EMBL/GenBank/DDBJ whole genome shotgun (WGS) entry which is preliminary data.</text>
</comment>
<dbReference type="InterPro" id="IPR002893">
    <property type="entry name" value="Znf_MYND"/>
</dbReference>
<keyword evidence="7" id="KW-1185">Reference proteome</keyword>
<sequence>MPLYECHKPSAAVSVYKRRNPFDFDTTLSTMSQDQERTQRPSLDVIFDRLRNPPPGNINLAQPRQRDIDSVTALHHLSARIDATGHPFTLHNEATIGEIRARWNDLWAWCICILQQSTVLLSSHDTASGDLTFADTAFDAIFRIIYSLCREDTMRMVVAPLLSPTSFRSLILSPNSGTLPSLCTALLFVGRRNSQTFRVGVRTVFELSRDNLNASSVLVLAFFRQSPYTQSVTISSRFLDTLDSKTADIDADADDLTHLGSLINIMYVNCTAPMKGAAFRDAYLAQDTPTLLIRFMGRLFTRRSIKHICDVKRRHSISRSSFPTTICSSASEAAGLLLAFLIHQPGLRCQMIEKDLFPIILCSMLFLNHDDISVPNRSSLESRLMMLWNALLKNHVLKGVMQCIVRSVTRISKSGLENELLDVGRGQIWDTWQNVKAIGVSSEIIRGKWRVRVRSSCGNSKCGVKLPLPKDERPLAERRRLPRSGVCLKCKEIYYCSKICQRVHWLAGHRLSCERFGFKSGCLFDQQFFEAALDYDVQVTFADTILAQELAMGGLLDINIDYRHFPPTLSVSTLQLKDAVRSRVTGIVQDSDRVVTCVI</sequence>
<proteinExistence type="predicted"/>
<keyword evidence="1" id="KW-0479">Metal-binding</keyword>
<evidence type="ECO:0000256" key="2">
    <source>
        <dbReference type="ARBA" id="ARBA00022771"/>
    </source>
</evidence>
<accession>A0AAW0DYV7</accession>
<gene>
    <name evidence="6" type="ORF">VNI00_002499</name>
</gene>
<dbReference type="Proteomes" id="UP001383192">
    <property type="component" value="Unassembled WGS sequence"/>
</dbReference>
<evidence type="ECO:0000256" key="4">
    <source>
        <dbReference type="PROSITE-ProRule" id="PRU00134"/>
    </source>
</evidence>
<organism evidence="6 7">
    <name type="scientific">Paramarasmius palmivorus</name>
    <dbReference type="NCBI Taxonomy" id="297713"/>
    <lineage>
        <taxon>Eukaryota</taxon>
        <taxon>Fungi</taxon>
        <taxon>Dikarya</taxon>
        <taxon>Basidiomycota</taxon>
        <taxon>Agaricomycotina</taxon>
        <taxon>Agaricomycetes</taxon>
        <taxon>Agaricomycetidae</taxon>
        <taxon>Agaricales</taxon>
        <taxon>Marasmiineae</taxon>
        <taxon>Marasmiaceae</taxon>
        <taxon>Paramarasmius</taxon>
    </lineage>
</organism>
<evidence type="ECO:0000256" key="3">
    <source>
        <dbReference type="ARBA" id="ARBA00022833"/>
    </source>
</evidence>
<keyword evidence="2 4" id="KW-0863">Zinc-finger</keyword>
<keyword evidence="3" id="KW-0862">Zinc</keyword>
<dbReference type="EMBL" id="JAYKXP010000006">
    <property type="protein sequence ID" value="KAK7056782.1"/>
    <property type="molecule type" value="Genomic_DNA"/>
</dbReference>